<protein>
    <submittedName>
        <fullName evidence="1">Uncharacterized protein</fullName>
    </submittedName>
</protein>
<accession>A0A437MR98</accession>
<gene>
    <name evidence="1" type="ORF">EOD41_14490</name>
</gene>
<dbReference type="RefSeq" id="WP_127706153.1">
    <property type="nucleotide sequence ID" value="NZ_SACK01000006.1"/>
</dbReference>
<dbReference type="EMBL" id="SACK01000006">
    <property type="protein sequence ID" value="RVU00165.1"/>
    <property type="molecule type" value="Genomic_DNA"/>
</dbReference>
<name>A0A437MR98_9SPHI</name>
<keyword evidence="2" id="KW-1185">Reference proteome</keyword>
<reference evidence="1 2" key="1">
    <citation type="submission" date="2019-01" db="EMBL/GenBank/DDBJ databases">
        <authorList>
            <person name="Chen W.-M."/>
        </authorList>
    </citation>
    <scope>NUCLEOTIDE SEQUENCE [LARGE SCALE GENOMIC DNA]</scope>
    <source>
        <strain evidence="1 2">YBJ-36</strain>
    </source>
</reference>
<proteinExistence type="predicted"/>
<evidence type="ECO:0000313" key="2">
    <source>
        <dbReference type="Proteomes" id="UP000282759"/>
    </source>
</evidence>
<organism evidence="1 2">
    <name type="scientific">Mucilaginibacter limnophilus</name>
    <dbReference type="NCBI Taxonomy" id="1932778"/>
    <lineage>
        <taxon>Bacteria</taxon>
        <taxon>Pseudomonadati</taxon>
        <taxon>Bacteroidota</taxon>
        <taxon>Sphingobacteriia</taxon>
        <taxon>Sphingobacteriales</taxon>
        <taxon>Sphingobacteriaceae</taxon>
        <taxon>Mucilaginibacter</taxon>
    </lineage>
</organism>
<sequence length="81" mass="9198">MTTVILKSDSESKIQQLLKLAEELGVSAEKQNDFVELDAKALAFGIGRPATDEEWDAYFAKQKHTKFLDLDEAFSKYLDQE</sequence>
<dbReference type="AlphaFoldDB" id="A0A437MR98"/>
<dbReference type="Proteomes" id="UP000282759">
    <property type="component" value="Unassembled WGS sequence"/>
</dbReference>
<evidence type="ECO:0000313" key="1">
    <source>
        <dbReference type="EMBL" id="RVU00165.1"/>
    </source>
</evidence>
<comment type="caution">
    <text evidence="1">The sequence shown here is derived from an EMBL/GenBank/DDBJ whole genome shotgun (WGS) entry which is preliminary data.</text>
</comment>